<evidence type="ECO:0000259" key="1">
    <source>
        <dbReference type="Pfam" id="PF13521"/>
    </source>
</evidence>
<sequence>MNNFFILTGGPGSGKTTLLNELNKNGIHTVPEEARRIIQEQIKTSGKALPWEDKTAFADLMLNASLTTYLKFLHEQTSSVLLFDRGIPDTIGYMELENIPVSSEVEQIVKKHLYNRHFFILPPWKEIYENDTERKQTWQEAVLTYEKMKSTYLRFGYTIIEVPRAGIKNRKDFILERLALYFQ</sequence>
<feature type="domain" description="NadR/Ttd14 AAA" evidence="1">
    <location>
        <begin position="5"/>
        <end position="170"/>
    </location>
</feature>
<dbReference type="InterPro" id="IPR027417">
    <property type="entry name" value="P-loop_NTPase"/>
</dbReference>
<proteinExistence type="predicted"/>
<dbReference type="EMBL" id="MPOG01000014">
    <property type="protein sequence ID" value="OOH94088.1"/>
    <property type="molecule type" value="Genomic_DNA"/>
</dbReference>
<organism evidence="2 3">
    <name type="scientific">Elizabethkingia meningoseptica</name>
    <name type="common">Chryseobacterium meningosepticum</name>
    <dbReference type="NCBI Taxonomy" id="238"/>
    <lineage>
        <taxon>Bacteria</taxon>
        <taxon>Pseudomonadati</taxon>
        <taxon>Bacteroidota</taxon>
        <taxon>Flavobacteriia</taxon>
        <taxon>Flavobacteriales</taxon>
        <taxon>Weeksellaceae</taxon>
        <taxon>Elizabethkingia</taxon>
    </lineage>
</organism>
<dbReference type="RefSeq" id="WP_070904429.1">
    <property type="nucleotide sequence ID" value="NZ_CP016378.1"/>
</dbReference>
<dbReference type="OrthoDB" id="5638848at2"/>
<dbReference type="Gene3D" id="3.40.50.300">
    <property type="entry name" value="P-loop containing nucleotide triphosphate hydrolases"/>
    <property type="match status" value="1"/>
</dbReference>
<dbReference type="InterPro" id="IPR038727">
    <property type="entry name" value="NadR/Ttd14_AAA_dom"/>
</dbReference>
<dbReference type="Proteomes" id="UP000188947">
    <property type="component" value="Unassembled WGS sequence"/>
</dbReference>
<dbReference type="AlphaFoldDB" id="A0A1T3FFV6"/>
<dbReference type="eggNOG" id="COG3911">
    <property type="taxonomic scope" value="Bacteria"/>
</dbReference>
<reference evidence="2 3" key="1">
    <citation type="submission" date="2016-11" db="EMBL/GenBank/DDBJ databases">
        <title>Genome sequence and comparative genomic analysis of clinical strain Elizabethkingia meningoseptica 61421 PRCM.</title>
        <authorList>
            <person name="Wang M."/>
            <person name="Hu S."/>
            <person name="Cao L."/>
            <person name="Jiang T."/>
            <person name="Zhou Y."/>
            <person name="Ming D."/>
        </authorList>
    </citation>
    <scope>NUCLEOTIDE SEQUENCE [LARGE SCALE GENOMIC DNA]</scope>
    <source>
        <strain evidence="2 3">61421 PRCM</strain>
    </source>
</reference>
<gene>
    <name evidence="2" type="ORF">BMF97_12015</name>
</gene>
<keyword evidence="3" id="KW-1185">Reference proteome</keyword>
<dbReference type="SUPFAM" id="SSF52540">
    <property type="entry name" value="P-loop containing nucleoside triphosphate hydrolases"/>
    <property type="match status" value="1"/>
</dbReference>
<comment type="caution">
    <text evidence="2">The sequence shown here is derived from an EMBL/GenBank/DDBJ whole genome shotgun (WGS) entry which is preliminary data.</text>
</comment>
<dbReference type="Pfam" id="PF13521">
    <property type="entry name" value="AAA_28"/>
    <property type="match status" value="1"/>
</dbReference>
<evidence type="ECO:0000313" key="3">
    <source>
        <dbReference type="Proteomes" id="UP000188947"/>
    </source>
</evidence>
<evidence type="ECO:0000313" key="2">
    <source>
        <dbReference type="EMBL" id="OOH94088.1"/>
    </source>
</evidence>
<name>A0A1T3FFV6_ELIME</name>
<protein>
    <submittedName>
        <fullName evidence="2">ATPase</fullName>
    </submittedName>
</protein>
<accession>A0A1T3FFV6</accession>